<reference evidence="2" key="5">
    <citation type="journal article" date="2021" name="G3 (Bethesda)">
        <title>Aegilops tauschii genome assembly Aet v5.0 features greater sequence contiguity and improved annotation.</title>
        <authorList>
            <person name="Wang L."/>
            <person name="Zhu T."/>
            <person name="Rodriguez J.C."/>
            <person name="Deal K.R."/>
            <person name="Dubcovsky J."/>
            <person name="McGuire P.E."/>
            <person name="Lux T."/>
            <person name="Spannagl M."/>
            <person name="Mayer K.F.X."/>
            <person name="Baldrich P."/>
            <person name="Meyers B.C."/>
            <person name="Huo N."/>
            <person name="Gu Y.Q."/>
            <person name="Zhou H."/>
            <person name="Devos K.M."/>
            <person name="Bennetzen J.L."/>
            <person name="Unver T."/>
            <person name="Budak H."/>
            <person name="Gulick P.J."/>
            <person name="Galiba G."/>
            <person name="Kalapos B."/>
            <person name="Nelson D.R."/>
            <person name="Li P."/>
            <person name="You F.M."/>
            <person name="Luo M.C."/>
            <person name="Dvorak J."/>
        </authorList>
    </citation>
    <scope>NUCLEOTIDE SEQUENCE [LARGE SCALE GENOMIC DNA]</scope>
    <source>
        <strain evidence="2">cv. AL8/78</strain>
    </source>
</reference>
<dbReference type="Gramene" id="AET1Gv20826800.2">
    <property type="protein sequence ID" value="AET1Gv20826800.2"/>
    <property type="gene ID" value="AET1Gv20826800"/>
</dbReference>
<dbReference type="EnsemblPlants" id="AET1Gv20826800.2">
    <property type="protein sequence ID" value="AET1Gv20826800.2"/>
    <property type="gene ID" value="AET1Gv20826800"/>
</dbReference>
<dbReference type="EnsemblPlants" id="AET1Gv20826800.1">
    <property type="protein sequence ID" value="AET1Gv20826800.1"/>
    <property type="gene ID" value="AET1Gv20826800"/>
</dbReference>
<feature type="region of interest" description="Disordered" evidence="1">
    <location>
        <begin position="17"/>
        <end position="44"/>
    </location>
</feature>
<dbReference type="Proteomes" id="UP000015105">
    <property type="component" value="Chromosome 1D"/>
</dbReference>
<organism evidence="2 3">
    <name type="scientific">Aegilops tauschii subsp. strangulata</name>
    <name type="common">Goatgrass</name>
    <dbReference type="NCBI Taxonomy" id="200361"/>
    <lineage>
        <taxon>Eukaryota</taxon>
        <taxon>Viridiplantae</taxon>
        <taxon>Streptophyta</taxon>
        <taxon>Embryophyta</taxon>
        <taxon>Tracheophyta</taxon>
        <taxon>Spermatophyta</taxon>
        <taxon>Magnoliopsida</taxon>
        <taxon>Liliopsida</taxon>
        <taxon>Poales</taxon>
        <taxon>Poaceae</taxon>
        <taxon>BOP clade</taxon>
        <taxon>Pooideae</taxon>
        <taxon>Triticodae</taxon>
        <taxon>Triticeae</taxon>
        <taxon>Triticinae</taxon>
        <taxon>Aegilops</taxon>
    </lineage>
</organism>
<reference evidence="3" key="1">
    <citation type="journal article" date="2014" name="Science">
        <title>Ancient hybridizations among the ancestral genomes of bread wheat.</title>
        <authorList>
            <consortium name="International Wheat Genome Sequencing Consortium,"/>
            <person name="Marcussen T."/>
            <person name="Sandve S.R."/>
            <person name="Heier L."/>
            <person name="Spannagl M."/>
            <person name="Pfeifer M."/>
            <person name="Jakobsen K.S."/>
            <person name="Wulff B.B."/>
            <person name="Steuernagel B."/>
            <person name="Mayer K.F."/>
            <person name="Olsen O.A."/>
        </authorList>
    </citation>
    <scope>NUCLEOTIDE SEQUENCE [LARGE SCALE GENOMIC DNA]</scope>
    <source>
        <strain evidence="3">cv. AL8/78</strain>
    </source>
</reference>
<reference evidence="2" key="4">
    <citation type="submission" date="2019-03" db="UniProtKB">
        <authorList>
            <consortium name="EnsemblPlants"/>
        </authorList>
    </citation>
    <scope>IDENTIFICATION</scope>
</reference>
<evidence type="ECO:0000313" key="3">
    <source>
        <dbReference type="Proteomes" id="UP000015105"/>
    </source>
</evidence>
<dbReference type="Gramene" id="AET1Gv20826800.4">
    <property type="protein sequence ID" value="AET1Gv20826800.4"/>
    <property type="gene ID" value="AET1Gv20826800"/>
</dbReference>
<dbReference type="EnsemblPlants" id="AET1Gv20826800.4">
    <property type="protein sequence ID" value="AET1Gv20826800.4"/>
    <property type="gene ID" value="AET1Gv20826800"/>
</dbReference>
<sequence length="127" mass="13665">MRGSSCSAGSWWEIPATSAGNPARGDRCGTGSGGGGGAGTWRRRRRRRYVVTEAEHFLMGAKSRSLAAPAPSDARATTEEEDGGGGTCLRRFGNYEVFFCKIINELRARHVFRDGGSSCHSFPFICS</sequence>
<accession>A0A452ZLV3</accession>
<dbReference type="Gramene" id="AET1Gv20826800.1">
    <property type="protein sequence ID" value="AET1Gv20826800.1"/>
    <property type="gene ID" value="AET1Gv20826800"/>
</dbReference>
<reference evidence="3" key="2">
    <citation type="journal article" date="2017" name="Nat. Plants">
        <title>The Aegilops tauschii genome reveals multiple impacts of transposons.</title>
        <authorList>
            <person name="Zhao G."/>
            <person name="Zou C."/>
            <person name="Li K."/>
            <person name="Wang K."/>
            <person name="Li T."/>
            <person name="Gao L."/>
            <person name="Zhang X."/>
            <person name="Wang H."/>
            <person name="Yang Z."/>
            <person name="Liu X."/>
            <person name="Jiang W."/>
            <person name="Mao L."/>
            <person name="Kong X."/>
            <person name="Jiao Y."/>
            <person name="Jia J."/>
        </authorList>
    </citation>
    <scope>NUCLEOTIDE SEQUENCE [LARGE SCALE GENOMIC DNA]</scope>
    <source>
        <strain evidence="3">cv. AL8/78</strain>
    </source>
</reference>
<feature type="region of interest" description="Disordered" evidence="1">
    <location>
        <begin position="63"/>
        <end position="86"/>
    </location>
</feature>
<reference evidence="2" key="3">
    <citation type="journal article" date="2017" name="Nature">
        <title>Genome sequence of the progenitor of the wheat D genome Aegilops tauschii.</title>
        <authorList>
            <person name="Luo M.C."/>
            <person name="Gu Y.Q."/>
            <person name="Puiu D."/>
            <person name="Wang H."/>
            <person name="Twardziok S.O."/>
            <person name="Deal K.R."/>
            <person name="Huo N."/>
            <person name="Zhu T."/>
            <person name="Wang L."/>
            <person name="Wang Y."/>
            <person name="McGuire P.E."/>
            <person name="Liu S."/>
            <person name="Long H."/>
            <person name="Ramasamy R.K."/>
            <person name="Rodriguez J.C."/>
            <person name="Van S.L."/>
            <person name="Yuan L."/>
            <person name="Wang Z."/>
            <person name="Xia Z."/>
            <person name="Xiao L."/>
            <person name="Anderson O.D."/>
            <person name="Ouyang S."/>
            <person name="Liang Y."/>
            <person name="Zimin A.V."/>
            <person name="Pertea G."/>
            <person name="Qi P."/>
            <person name="Bennetzen J.L."/>
            <person name="Dai X."/>
            <person name="Dawson M.W."/>
            <person name="Muller H.G."/>
            <person name="Kugler K."/>
            <person name="Rivarola-Duarte L."/>
            <person name="Spannagl M."/>
            <person name="Mayer K.F.X."/>
            <person name="Lu F.H."/>
            <person name="Bevan M.W."/>
            <person name="Leroy P."/>
            <person name="Li P."/>
            <person name="You F.M."/>
            <person name="Sun Q."/>
            <person name="Liu Z."/>
            <person name="Lyons E."/>
            <person name="Wicker T."/>
            <person name="Salzberg S.L."/>
            <person name="Devos K.M."/>
            <person name="Dvorak J."/>
        </authorList>
    </citation>
    <scope>NUCLEOTIDE SEQUENCE [LARGE SCALE GENOMIC DNA]</scope>
    <source>
        <strain evidence="2">cv. AL8/78</strain>
    </source>
</reference>
<dbReference type="EnsemblPlants" id="AET1Gv20826800.3">
    <property type="protein sequence ID" value="AET1Gv20826800.3"/>
    <property type="gene ID" value="AET1Gv20826800"/>
</dbReference>
<keyword evidence="3" id="KW-1185">Reference proteome</keyword>
<protein>
    <submittedName>
        <fullName evidence="2">Uncharacterized protein</fullName>
    </submittedName>
</protein>
<evidence type="ECO:0000256" key="1">
    <source>
        <dbReference type="SAM" id="MobiDB-lite"/>
    </source>
</evidence>
<proteinExistence type="predicted"/>
<dbReference type="Gramene" id="AET1Gv20826800.3">
    <property type="protein sequence ID" value="AET1Gv20826800.3"/>
    <property type="gene ID" value="AET1Gv20826800"/>
</dbReference>
<evidence type="ECO:0000313" key="2">
    <source>
        <dbReference type="EnsemblPlants" id="AET1Gv20826800.1"/>
    </source>
</evidence>
<feature type="compositionally biased region" description="Gly residues" evidence="1">
    <location>
        <begin position="28"/>
        <end position="39"/>
    </location>
</feature>
<dbReference type="AlphaFoldDB" id="A0A452ZLV3"/>
<name>A0A452ZLV3_AEGTS</name>